<dbReference type="Proteomes" id="UP001404104">
    <property type="component" value="Unassembled WGS sequence"/>
</dbReference>
<evidence type="ECO:0000313" key="1">
    <source>
        <dbReference type="EMBL" id="MEN2786069.1"/>
    </source>
</evidence>
<name>A0ABU9XQH3_9SPHN</name>
<evidence type="ECO:0000313" key="2">
    <source>
        <dbReference type="Proteomes" id="UP001404104"/>
    </source>
</evidence>
<comment type="caution">
    <text evidence="1">The sequence shown here is derived from an EMBL/GenBank/DDBJ whole genome shotgun (WGS) entry which is preliminary data.</text>
</comment>
<reference evidence="1 2" key="1">
    <citation type="submission" date="2024-05" db="EMBL/GenBank/DDBJ databases">
        <authorList>
            <person name="Liu Q."/>
            <person name="Xin Y.-H."/>
        </authorList>
    </citation>
    <scope>NUCLEOTIDE SEQUENCE [LARGE SCALE GENOMIC DNA]</scope>
    <source>
        <strain evidence="1 2">CGMCC 1.15349</strain>
    </source>
</reference>
<sequence length="63" mass="6698">MTMTNMINRLGKLEAGSLDGGPKVKVAFIRNDEPTPTPDLDPSQKLIVVRFVSASPEDALGGT</sequence>
<keyword evidence="2" id="KW-1185">Reference proteome</keyword>
<accession>A0ABU9XQH3</accession>
<dbReference type="RefSeq" id="WP_345863861.1">
    <property type="nucleotide sequence ID" value="NZ_JBDIMF010000002.1"/>
</dbReference>
<proteinExistence type="predicted"/>
<protein>
    <submittedName>
        <fullName evidence="1">Uncharacterized protein</fullName>
    </submittedName>
</protein>
<organism evidence="1 2">
    <name type="scientific">Sphingomonas qilianensis</name>
    <dbReference type="NCBI Taxonomy" id="1736690"/>
    <lineage>
        <taxon>Bacteria</taxon>
        <taxon>Pseudomonadati</taxon>
        <taxon>Pseudomonadota</taxon>
        <taxon>Alphaproteobacteria</taxon>
        <taxon>Sphingomonadales</taxon>
        <taxon>Sphingomonadaceae</taxon>
        <taxon>Sphingomonas</taxon>
    </lineage>
</organism>
<gene>
    <name evidence="1" type="ORF">ABC969_06485</name>
</gene>
<dbReference type="EMBL" id="JBDIMF010000002">
    <property type="protein sequence ID" value="MEN2786069.1"/>
    <property type="molecule type" value="Genomic_DNA"/>
</dbReference>